<comment type="caution">
    <text evidence="2">The sequence shown here is derived from an EMBL/GenBank/DDBJ whole genome shotgun (WGS) entry which is preliminary data.</text>
</comment>
<accession>A0A8J4YES1</accession>
<dbReference type="GO" id="GO:0005739">
    <property type="term" value="C:mitochondrion"/>
    <property type="evidence" value="ECO:0007669"/>
    <property type="project" value="InterPro"/>
</dbReference>
<reference evidence="2" key="1">
    <citation type="submission" date="2020-07" db="EMBL/GenBank/DDBJ databases">
        <title>The High-quality genome of the commercially important snow crab, Chionoecetes opilio.</title>
        <authorList>
            <person name="Jeong J.-H."/>
            <person name="Ryu S."/>
        </authorList>
    </citation>
    <scope>NUCLEOTIDE SEQUENCE</scope>
    <source>
        <strain evidence="2">MADBK_172401_WGS</strain>
        <tissue evidence="2">Digestive gland</tissue>
    </source>
</reference>
<keyword evidence="3" id="KW-1185">Reference proteome</keyword>
<feature type="transmembrane region" description="Helical" evidence="1">
    <location>
        <begin position="157"/>
        <end position="174"/>
    </location>
</feature>
<name>A0A8J4YES1_CHIOP</name>
<protein>
    <submittedName>
        <fullName evidence="2">NADH dehydrogenase [ubiquinone] 1 beta subcomplex subunit 8, mitochondrial</fullName>
    </submittedName>
</protein>
<dbReference type="InterPro" id="IPR008699">
    <property type="entry name" value="NDUFB8"/>
</dbReference>
<dbReference type="OrthoDB" id="2014058at2759"/>
<dbReference type="Pfam" id="PF05821">
    <property type="entry name" value="NDUF_B8"/>
    <property type="match status" value="1"/>
</dbReference>
<keyword evidence="1" id="KW-1133">Transmembrane helix</keyword>
<evidence type="ECO:0000313" key="2">
    <source>
        <dbReference type="EMBL" id="KAG0725248.1"/>
    </source>
</evidence>
<dbReference type="Proteomes" id="UP000770661">
    <property type="component" value="Unassembled WGS sequence"/>
</dbReference>
<keyword evidence="1" id="KW-0472">Membrane</keyword>
<dbReference type="PANTHER" id="PTHR12840:SF1">
    <property type="entry name" value="NADH DEHYDROGENASE [UBIQUINONE] 1 BETA SUBCOMPLEX SUBUNIT 8, MITOCHONDRIAL"/>
    <property type="match status" value="1"/>
</dbReference>
<dbReference type="AlphaFoldDB" id="A0A8J4YES1"/>
<dbReference type="EMBL" id="JACEEZ010005815">
    <property type="protein sequence ID" value="KAG0725248.1"/>
    <property type="molecule type" value="Genomic_DNA"/>
</dbReference>
<proteinExistence type="predicted"/>
<evidence type="ECO:0000256" key="1">
    <source>
        <dbReference type="SAM" id="Phobius"/>
    </source>
</evidence>
<organism evidence="2 3">
    <name type="scientific">Chionoecetes opilio</name>
    <name type="common">Atlantic snow crab</name>
    <name type="synonym">Cancer opilio</name>
    <dbReference type="NCBI Taxonomy" id="41210"/>
    <lineage>
        <taxon>Eukaryota</taxon>
        <taxon>Metazoa</taxon>
        <taxon>Ecdysozoa</taxon>
        <taxon>Arthropoda</taxon>
        <taxon>Crustacea</taxon>
        <taxon>Multicrustacea</taxon>
        <taxon>Malacostraca</taxon>
        <taxon>Eumalacostraca</taxon>
        <taxon>Eucarida</taxon>
        <taxon>Decapoda</taxon>
        <taxon>Pleocyemata</taxon>
        <taxon>Brachyura</taxon>
        <taxon>Eubrachyura</taxon>
        <taxon>Majoidea</taxon>
        <taxon>Majidae</taxon>
        <taxon>Chionoecetes</taxon>
    </lineage>
</organism>
<keyword evidence="1" id="KW-0812">Transmembrane</keyword>
<gene>
    <name evidence="2" type="primary">NDUFB8</name>
    <name evidence="2" type="ORF">GWK47_004738</name>
</gene>
<evidence type="ECO:0000313" key="3">
    <source>
        <dbReference type="Proteomes" id="UP000770661"/>
    </source>
</evidence>
<dbReference type="PANTHER" id="PTHR12840">
    <property type="entry name" value="NADH-UBIQUINONE OXIDOREDUCTASE ASHI SUBUNIT"/>
    <property type="match status" value="1"/>
</dbReference>
<sequence length="202" mass="23202">MQGLYTQAHDSTNRATLTGIRSKFDQLVKMAKLVRLVQTSRRVQGLSSVIISRSAGHWNKDWKPAPYPVTPEERLAAARKYGLRPDEYRPIPDDGLGAGDYPDVPLVSAESRDPYYPWDHPEHRRDFMEPIHEDFDAHGLDRENASQKLRFSATYQLLAFLGVMTAFVGSFYLLENYKLHWPLLPKQFPGDGKVHFTFEKPE</sequence>